<gene>
    <name evidence="1" type="ORF">METZ01_LOCUS85280</name>
</gene>
<protein>
    <submittedName>
        <fullName evidence="1">Uncharacterized protein</fullName>
    </submittedName>
</protein>
<evidence type="ECO:0000313" key="1">
    <source>
        <dbReference type="EMBL" id="SVA32426.1"/>
    </source>
</evidence>
<dbReference type="SUPFAM" id="SSF54637">
    <property type="entry name" value="Thioesterase/thiol ester dehydrase-isomerase"/>
    <property type="match status" value="1"/>
</dbReference>
<name>A0A381UWC3_9ZZZZ</name>
<sequence length="310" mass="32905">MAQPTSDTPFTLTGPLRAPAQMLADQSYGGHASVHDDATAAALGLAAGPIEGPTHFSQLDPLLAALWGDRWFSHGCVSAHFQTMVVGGEEVRATISADGPAAGIVRIDAAKADGTPVLTGTASLGPDHPETELAPRLTRAQGSPPERLHVIDLLSVGQTGPSDETIAVTFEDDFGELYPFSLAEKLDLITEPLDWYLPGADTPWGAPIVPIEMLSVLTNTASKHSGFAARQPSVGLFIDLEVRLLGSPVLVNHTYRIDRGIVALSESRRTESYWTRTTLTDVATDIATAEVLLHQGVFKDSYPGYPTGSD</sequence>
<dbReference type="InterPro" id="IPR029069">
    <property type="entry name" value="HotDog_dom_sf"/>
</dbReference>
<dbReference type="AlphaFoldDB" id="A0A381UWC3"/>
<reference evidence="1" key="1">
    <citation type="submission" date="2018-05" db="EMBL/GenBank/DDBJ databases">
        <authorList>
            <person name="Lanie J.A."/>
            <person name="Ng W.-L."/>
            <person name="Kazmierczak K.M."/>
            <person name="Andrzejewski T.M."/>
            <person name="Davidsen T.M."/>
            <person name="Wayne K.J."/>
            <person name="Tettelin H."/>
            <person name="Glass J.I."/>
            <person name="Rusch D."/>
            <person name="Podicherti R."/>
            <person name="Tsui H.-C.T."/>
            <person name="Winkler M.E."/>
        </authorList>
    </citation>
    <scope>NUCLEOTIDE SEQUENCE</scope>
</reference>
<accession>A0A381UWC3</accession>
<proteinExistence type="predicted"/>
<organism evidence="1">
    <name type="scientific">marine metagenome</name>
    <dbReference type="NCBI Taxonomy" id="408172"/>
    <lineage>
        <taxon>unclassified sequences</taxon>
        <taxon>metagenomes</taxon>
        <taxon>ecological metagenomes</taxon>
    </lineage>
</organism>
<dbReference type="EMBL" id="UINC01007278">
    <property type="protein sequence ID" value="SVA32426.1"/>
    <property type="molecule type" value="Genomic_DNA"/>
</dbReference>